<dbReference type="RefSeq" id="WP_353980466.1">
    <property type="nucleotide sequence ID" value="NZ_CP159578.1"/>
</dbReference>
<dbReference type="FunFam" id="3.10.129.10:FF:000002">
    <property type="entry name" value="1,4-dihydroxy-2-naphthoyl-CoA hydrolase"/>
    <property type="match status" value="1"/>
</dbReference>
<dbReference type="InterPro" id="IPR029069">
    <property type="entry name" value="HotDog_dom_sf"/>
</dbReference>
<evidence type="ECO:0000256" key="1">
    <source>
        <dbReference type="ARBA" id="ARBA00008324"/>
    </source>
</evidence>
<keyword evidence="2" id="KW-0378">Hydrolase</keyword>
<dbReference type="GO" id="GO:0005829">
    <property type="term" value="C:cytosol"/>
    <property type="evidence" value="ECO:0007669"/>
    <property type="project" value="TreeGrafter"/>
</dbReference>
<dbReference type="InterPro" id="IPR006683">
    <property type="entry name" value="Thioestr_dom"/>
</dbReference>
<dbReference type="InterPro" id="IPR003736">
    <property type="entry name" value="PAAI_dom"/>
</dbReference>
<dbReference type="SUPFAM" id="SSF54637">
    <property type="entry name" value="Thioesterase/thiol ester dehydrase-isomerase"/>
    <property type="match status" value="1"/>
</dbReference>
<dbReference type="Pfam" id="PF03061">
    <property type="entry name" value="4HBT"/>
    <property type="match status" value="1"/>
</dbReference>
<dbReference type="EMBL" id="CP159578">
    <property type="protein sequence ID" value="XCJ79542.1"/>
    <property type="molecule type" value="Genomic_DNA"/>
</dbReference>
<dbReference type="Gene3D" id="3.10.129.10">
    <property type="entry name" value="Hotdog Thioesterase"/>
    <property type="match status" value="1"/>
</dbReference>
<accession>A0AB74U8W6</accession>
<gene>
    <name evidence="4" type="ORF">ABV408_19180</name>
</gene>
<dbReference type="GO" id="GO:0061522">
    <property type="term" value="F:1,4-dihydroxy-2-naphthoyl-CoA thioesterase activity"/>
    <property type="evidence" value="ECO:0007669"/>
    <property type="project" value="TreeGrafter"/>
</dbReference>
<name>A0AB74U8W6_9GAMM</name>
<protein>
    <submittedName>
        <fullName evidence="4">Hotdog fold thioesterase</fullName>
    </submittedName>
</protein>
<reference evidence="4" key="1">
    <citation type="submission" date="2024-06" db="EMBL/GenBank/DDBJ databases">
        <title>Complete genome of Salinicola endophyticus HNIBRBA4755.</title>
        <authorList>
            <person name="Shin S.Y."/>
            <person name="Kang H."/>
            <person name="Song J."/>
        </authorList>
    </citation>
    <scope>NUCLEOTIDE SEQUENCE</scope>
    <source>
        <strain evidence="4">HNIBRBA4755</strain>
    </source>
</reference>
<organism evidence="4">
    <name type="scientific">Salinicola endophyticus</name>
    <dbReference type="NCBI Taxonomy" id="1949083"/>
    <lineage>
        <taxon>Bacteria</taxon>
        <taxon>Pseudomonadati</taxon>
        <taxon>Pseudomonadota</taxon>
        <taxon>Gammaproteobacteria</taxon>
        <taxon>Oceanospirillales</taxon>
        <taxon>Halomonadaceae</taxon>
        <taxon>Salinicola</taxon>
    </lineage>
</organism>
<dbReference type="AlphaFoldDB" id="A0AB74U8W6"/>
<sequence>MSIWKRSASLEDLATQCQQTLVAHIGIEFTELGDDCLRGRMPVDARTHQPYGLLHGGASVVLAETLGSIAANLCLADESKMAVGMEINANHVRAVREGWVEGCARPLHLGSTTQLWEIRIEDERGRLVCVSRLTMAVVKAA</sequence>
<proteinExistence type="inferred from homology"/>
<evidence type="ECO:0000256" key="2">
    <source>
        <dbReference type="ARBA" id="ARBA00022801"/>
    </source>
</evidence>
<comment type="similarity">
    <text evidence="1">Belongs to the thioesterase PaaI family.</text>
</comment>
<feature type="domain" description="Thioesterase" evidence="3">
    <location>
        <begin position="51"/>
        <end position="129"/>
    </location>
</feature>
<dbReference type="CDD" id="cd03443">
    <property type="entry name" value="PaaI_thioesterase"/>
    <property type="match status" value="1"/>
</dbReference>
<dbReference type="PANTHER" id="PTHR43240">
    <property type="entry name" value="1,4-DIHYDROXY-2-NAPHTHOYL-COA THIOESTERASE 1"/>
    <property type="match status" value="1"/>
</dbReference>
<dbReference type="NCBIfam" id="TIGR00369">
    <property type="entry name" value="unchar_dom_1"/>
    <property type="match status" value="1"/>
</dbReference>
<evidence type="ECO:0000259" key="3">
    <source>
        <dbReference type="Pfam" id="PF03061"/>
    </source>
</evidence>
<dbReference type="PANTHER" id="PTHR43240:SF5">
    <property type="entry name" value="1,4-DIHYDROXY-2-NAPHTHOYL-COA THIOESTERASE 1"/>
    <property type="match status" value="1"/>
</dbReference>
<evidence type="ECO:0000313" key="4">
    <source>
        <dbReference type="EMBL" id="XCJ79542.1"/>
    </source>
</evidence>